<dbReference type="Gene3D" id="1.10.390.10">
    <property type="entry name" value="Neutral Protease Domain 2"/>
    <property type="match status" value="1"/>
</dbReference>
<dbReference type="STRING" id="1520.LF65_04340"/>
<feature type="transmembrane region" description="Helical" evidence="1">
    <location>
        <begin position="97"/>
        <end position="119"/>
    </location>
</feature>
<dbReference type="Pfam" id="PF01433">
    <property type="entry name" value="Peptidase_M1"/>
    <property type="match status" value="1"/>
</dbReference>
<feature type="transmembrane region" description="Helical" evidence="1">
    <location>
        <begin position="20"/>
        <end position="38"/>
    </location>
</feature>
<reference evidence="4" key="1">
    <citation type="submission" date="2014-12" db="EMBL/GenBank/DDBJ databases">
        <title>Genome sequence of Clostridium beijerinckii strain 59B.</title>
        <authorList>
            <person name="Little G.T."/>
            <person name="Minton N.P."/>
        </authorList>
    </citation>
    <scope>NUCLEOTIDE SEQUENCE [LARGE SCALE GENOMIC DNA]</scope>
    <source>
        <strain evidence="4">59B</strain>
    </source>
</reference>
<feature type="domain" description="Peptidase M1 membrane alanine aminopeptidase" evidence="2">
    <location>
        <begin position="523"/>
        <end position="724"/>
    </location>
</feature>
<organism evidence="3 4">
    <name type="scientific">Clostridium beijerinckii</name>
    <name type="common">Clostridium MP</name>
    <dbReference type="NCBI Taxonomy" id="1520"/>
    <lineage>
        <taxon>Bacteria</taxon>
        <taxon>Bacillati</taxon>
        <taxon>Bacillota</taxon>
        <taxon>Clostridia</taxon>
        <taxon>Eubacteriales</taxon>
        <taxon>Clostridiaceae</taxon>
        <taxon>Clostridium</taxon>
    </lineage>
</organism>
<dbReference type="KEGG" id="cbei:LF65_04340"/>
<feature type="transmembrane region" description="Helical" evidence="1">
    <location>
        <begin position="226"/>
        <end position="243"/>
    </location>
</feature>
<gene>
    <name evidence="3" type="ORF">LF65_04340</name>
</gene>
<dbReference type="InterPro" id="IPR027268">
    <property type="entry name" value="Peptidase_M4/M1_CTD_sf"/>
</dbReference>
<accession>A0A0B5QF05</accession>
<protein>
    <recommendedName>
        <fullName evidence="2">Peptidase M1 membrane alanine aminopeptidase domain-containing protein</fullName>
    </recommendedName>
</protein>
<feature type="transmembrane region" description="Helical" evidence="1">
    <location>
        <begin position="50"/>
        <end position="72"/>
    </location>
</feature>
<sequence>MKFISYLRVELSRIFHSKIVYLIMVLTMICPIAGYKLYKPADASTLSGDLIANPVMAGAIGGGILFAMLTLLEFDRVKKYKTEELTNSIVSPLTSNIVRLLALGITAIVTVFITAVFYFPYTFNKLGNIFDAYTYCNSFFLLMLPSILLSIVLVSALYQIFCRMDISMILFFIVSVLGIWRLFESKNILELLGDNNILHWMEPSVIALSDYFGNEVVFRLMKQNRLFWFLVFGGFWIIGVLCVRRYGKGLFGSIIYNSKKVYIPILAIMLIGGSCYAYLNQPFVYKEYGEDASAEINEKLQLSNTDFEVSFDESKGSLSGKATYSLENLSGSEQECRLTMMNGYTFKHVIVNGKEVKFESLNDYRGSIKFKVPDEKEIHLEIEYQGVPKINQELSDFAYETDISEKYIDLHSSYIFPIIRVKRNEDNCKITGQVTMSSELMPVVDCKKKDKDGNLIANPIGSTVELLYEKENNKTWLIKADGDGVDLKAANYVMKDLGNQDMPVQFYYSLAIEPKMKQMDAENIVKDTIKYCVDHYGKLYNASKNNPLKILQGTIFYAGGLAYPNISIMDETCFSDKNLADKLKGTESSEILAHEISHQWFGVKCGGSGEGLAVYTTYRIAKDKYGEEYAQKNYVDQWKKHIKEKSDNFYIRHPEYLDVLPEKYAEAVVDNRAVNQYSKMPLQILKASELVGGENKIDEILSKLYAKTETQRISWQDFLDACNLKEEDLNVD</sequence>
<dbReference type="EMBL" id="CP010086">
    <property type="protein sequence ID" value="AJH00880.1"/>
    <property type="molecule type" value="Genomic_DNA"/>
</dbReference>
<keyword evidence="1" id="KW-0812">Transmembrane</keyword>
<evidence type="ECO:0000256" key="1">
    <source>
        <dbReference type="SAM" id="Phobius"/>
    </source>
</evidence>
<dbReference type="AlphaFoldDB" id="A0A0B5QF05"/>
<evidence type="ECO:0000259" key="2">
    <source>
        <dbReference type="Pfam" id="PF01433"/>
    </source>
</evidence>
<dbReference type="InterPro" id="IPR014782">
    <property type="entry name" value="Peptidase_M1_dom"/>
</dbReference>
<dbReference type="Proteomes" id="UP000031866">
    <property type="component" value="Chromosome"/>
</dbReference>
<dbReference type="OrthoDB" id="9814383at2"/>
<evidence type="ECO:0000313" key="3">
    <source>
        <dbReference type="EMBL" id="AJH00880.1"/>
    </source>
</evidence>
<dbReference type="SUPFAM" id="SSF55486">
    <property type="entry name" value="Metalloproteases ('zincins'), catalytic domain"/>
    <property type="match status" value="1"/>
</dbReference>
<dbReference type="RefSeq" id="WP_041898873.1">
    <property type="nucleotide sequence ID" value="NZ_CP010086.2"/>
</dbReference>
<keyword evidence="1" id="KW-0472">Membrane</keyword>
<dbReference type="GO" id="GO:0008270">
    <property type="term" value="F:zinc ion binding"/>
    <property type="evidence" value="ECO:0007669"/>
    <property type="project" value="InterPro"/>
</dbReference>
<feature type="transmembrane region" description="Helical" evidence="1">
    <location>
        <begin position="165"/>
        <end position="183"/>
    </location>
</feature>
<feature type="transmembrane region" description="Helical" evidence="1">
    <location>
        <begin position="261"/>
        <end position="279"/>
    </location>
</feature>
<feature type="transmembrane region" description="Helical" evidence="1">
    <location>
        <begin position="139"/>
        <end position="158"/>
    </location>
</feature>
<keyword evidence="1" id="KW-1133">Transmembrane helix</keyword>
<dbReference type="GO" id="GO:0008237">
    <property type="term" value="F:metallopeptidase activity"/>
    <property type="evidence" value="ECO:0007669"/>
    <property type="project" value="InterPro"/>
</dbReference>
<proteinExistence type="predicted"/>
<evidence type="ECO:0000313" key="4">
    <source>
        <dbReference type="Proteomes" id="UP000031866"/>
    </source>
</evidence>
<name>A0A0B5QF05_CLOBE</name>